<evidence type="ECO:0000313" key="2">
    <source>
        <dbReference type="Proteomes" id="UP000829998"/>
    </source>
</evidence>
<sequence>MIDSDLIDNTWDKSSLDLHWVVLESPITWNYIPGLLGAKVDEIDFKVYTWDTDPNGNNRYLKKLITSSHFMNNYNGYIKFK</sequence>
<dbReference type="Proteomes" id="UP000829998">
    <property type="component" value="Chromosome"/>
</dbReference>
<gene>
    <name evidence="1" type="ORF">M0M44_16115</name>
</gene>
<dbReference type="EMBL" id="CP096829">
    <property type="protein sequence ID" value="UPZ14282.1"/>
    <property type="molecule type" value="Genomic_DNA"/>
</dbReference>
<keyword evidence="2" id="KW-1185">Reference proteome</keyword>
<proteinExistence type="predicted"/>
<accession>A0ABY4LMX0</accession>
<evidence type="ECO:0000313" key="1">
    <source>
        <dbReference type="EMBL" id="UPZ14282.1"/>
    </source>
</evidence>
<dbReference type="RefSeq" id="WP_248726585.1">
    <property type="nucleotide sequence ID" value="NZ_CP096829.1"/>
</dbReference>
<organism evidence="1 2">
    <name type="scientific">Flavobacterium humidisoli</name>
    <dbReference type="NCBI Taxonomy" id="2937442"/>
    <lineage>
        <taxon>Bacteria</taxon>
        <taxon>Pseudomonadati</taxon>
        <taxon>Bacteroidota</taxon>
        <taxon>Flavobacteriia</taxon>
        <taxon>Flavobacteriales</taxon>
        <taxon>Flavobacteriaceae</taxon>
        <taxon>Flavobacterium</taxon>
    </lineage>
</organism>
<name>A0ABY4LMX0_9FLAO</name>
<reference evidence="1 2" key="1">
    <citation type="submission" date="2022-04" db="EMBL/GenBank/DDBJ databases">
        <authorList>
            <person name="Ra J.-S."/>
            <person name="Kim S.-B."/>
        </authorList>
    </citation>
    <scope>NUCLEOTIDE SEQUENCE [LARGE SCALE GENOMIC DNA]</scope>
    <source>
        <strain evidence="1 2">MMS21-Er5</strain>
    </source>
</reference>
<protein>
    <submittedName>
        <fullName evidence="1">Uncharacterized protein</fullName>
    </submittedName>
</protein>